<dbReference type="AlphaFoldDB" id="A0A6J4U1Z4"/>
<dbReference type="EMBL" id="CADCVT010000470">
    <property type="protein sequence ID" value="CAA9536227.1"/>
    <property type="molecule type" value="Genomic_DNA"/>
</dbReference>
<proteinExistence type="predicted"/>
<evidence type="ECO:0000313" key="2">
    <source>
        <dbReference type="EMBL" id="CAA9536227.1"/>
    </source>
</evidence>
<dbReference type="InterPro" id="IPR051531">
    <property type="entry name" value="N-acetyltransferase"/>
</dbReference>
<accession>A0A6J4U1Z4</accession>
<gene>
    <name evidence="2" type="ORF">AVDCRST_MAG85-4147</name>
</gene>
<sequence length="169" mass="18874">MIPTVTTERLVLRPFVESDLDGWAEIVADEETTEFIGGVKSREDAWRQIAMYLGHWTLRGYGQWAVEVKQSGRFIGRCGAWYPEGWPELEIGWTLARDSWGEGYATEAGRAAMEWAFESLGLERVASVVDVDNARSRAVAVRLGMSLDYETELFTGEKVVVYAASRGGS</sequence>
<dbReference type="Gene3D" id="3.40.630.30">
    <property type="match status" value="1"/>
</dbReference>
<reference evidence="2" key="1">
    <citation type="submission" date="2020-02" db="EMBL/GenBank/DDBJ databases">
        <authorList>
            <person name="Meier V. D."/>
        </authorList>
    </citation>
    <scope>NUCLEOTIDE SEQUENCE</scope>
    <source>
        <strain evidence="2">AVDCRST_MAG85</strain>
    </source>
</reference>
<organism evidence="2">
    <name type="scientific">uncultured Solirubrobacteraceae bacterium</name>
    <dbReference type="NCBI Taxonomy" id="1162706"/>
    <lineage>
        <taxon>Bacteria</taxon>
        <taxon>Bacillati</taxon>
        <taxon>Actinomycetota</taxon>
        <taxon>Thermoleophilia</taxon>
        <taxon>Solirubrobacterales</taxon>
        <taxon>Solirubrobacteraceae</taxon>
        <taxon>environmental samples</taxon>
    </lineage>
</organism>
<protein>
    <recommendedName>
        <fullName evidence="1">N-acetyltransferase domain-containing protein</fullName>
    </recommendedName>
</protein>
<name>A0A6J4U1Z4_9ACTN</name>
<dbReference type="PANTHER" id="PTHR43792">
    <property type="entry name" value="GNAT FAMILY, PUTATIVE (AFU_ORTHOLOGUE AFUA_3G00765)-RELATED-RELATED"/>
    <property type="match status" value="1"/>
</dbReference>
<dbReference type="PANTHER" id="PTHR43792:SF1">
    <property type="entry name" value="N-ACETYLTRANSFERASE DOMAIN-CONTAINING PROTEIN"/>
    <property type="match status" value="1"/>
</dbReference>
<dbReference type="SUPFAM" id="SSF55729">
    <property type="entry name" value="Acyl-CoA N-acyltransferases (Nat)"/>
    <property type="match status" value="1"/>
</dbReference>
<evidence type="ECO:0000259" key="1">
    <source>
        <dbReference type="PROSITE" id="PS51186"/>
    </source>
</evidence>
<dbReference type="PROSITE" id="PS51186">
    <property type="entry name" value="GNAT"/>
    <property type="match status" value="1"/>
</dbReference>
<dbReference type="InterPro" id="IPR016181">
    <property type="entry name" value="Acyl_CoA_acyltransferase"/>
</dbReference>
<feature type="domain" description="N-acetyltransferase" evidence="1">
    <location>
        <begin position="10"/>
        <end position="167"/>
    </location>
</feature>
<dbReference type="Pfam" id="PF13302">
    <property type="entry name" value="Acetyltransf_3"/>
    <property type="match status" value="1"/>
</dbReference>
<dbReference type="InterPro" id="IPR000182">
    <property type="entry name" value="GNAT_dom"/>
</dbReference>
<dbReference type="GO" id="GO:0016747">
    <property type="term" value="F:acyltransferase activity, transferring groups other than amino-acyl groups"/>
    <property type="evidence" value="ECO:0007669"/>
    <property type="project" value="InterPro"/>
</dbReference>